<name>A0A1E7KGU1_9ACTN</name>
<gene>
    <name evidence="2" type="ORF">AN216_13270</name>
</gene>
<dbReference type="PATRIC" id="fig|1075402.3.peg.4896"/>
<dbReference type="InterPro" id="IPR039374">
    <property type="entry name" value="SIP_fam"/>
</dbReference>
<dbReference type="InterPro" id="IPR017927">
    <property type="entry name" value="FAD-bd_FR_type"/>
</dbReference>
<dbReference type="CDD" id="cd06193">
    <property type="entry name" value="siderophore_interacting"/>
    <property type="match status" value="1"/>
</dbReference>
<dbReference type="AlphaFoldDB" id="A0A1E7KGU1"/>
<evidence type="ECO:0000313" key="2">
    <source>
        <dbReference type="EMBL" id="OEV03086.1"/>
    </source>
</evidence>
<dbReference type="Pfam" id="PF08021">
    <property type="entry name" value="FAD_binding_9"/>
    <property type="match status" value="1"/>
</dbReference>
<evidence type="ECO:0000313" key="3">
    <source>
        <dbReference type="Proteomes" id="UP000176101"/>
    </source>
</evidence>
<dbReference type="EMBL" id="LJGU01000124">
    <property type="protein sequence ID" value="OEV03086.1"/>
    <property type="molecule type" value="Genomic_DNA"/>
</dbReference>
<dbReference type="PROSITE" id="PS51384">
    <property type="entry name" value="FAD_FR"/>
    <property type="match status" value="1"/>
</dbReference>
<reference evidence="2 3" key="1">
    <citation type="journal article" date="2016" name="Front. Microbiol.">
        <title>Comparative Genomics Analysis of Streptomyces Species Reveals Their Adaptation to the Marine Environment and Their Diversity at the Genomic Level.</title>
        <authorList>
            <person name="Tian X."/>
            <person name="Zhang Z."/>
            <person name="Yang T."/>
            <person name="Chen M."/>
            <person name="Li J."/>
            <person name="Chen F."/>
            <person name="Yang J."/>
            <person name="Li W."/>
            <person name="Zhang B."/>
            <person name="Zhang Z."/>
            <person name="Wu J."/>
            <person name="Zhang C."/>
            <person name="Long L."/>
            <person name="Xiao J."/>
        </authorList>
    </citation>
    <scope>NUCLEOTIDE SEQUENCE [LARGE SCALE GENOMIC DNA]</scope>
    <source>
        <strain evidence="2 3">SCSIO 02100</strain>
    </source>
</reference>
<dbReference type="SUPFAM" id="SSF63380">
    <property type="entry name" value="Riboflavin synthase domain-like"/>
    <property type="match status" value="1"/>
</dbReference>
<dbReference type="Gene3D" id="3.40.50.80">
    <property type="entry name" value="Nucleotide-binding domain of ferredoxin-NADP reductase (FNR) module"/>
    <property type="match status" value="1"/>
</dbReference>
<dbReference type="PANTHER" id="PTHR30157">
    <property type="entry name" value="FERRIC REDUCTASE, NADPH-DEPENDENT"/>
    <property type="match status" value="1"/>
</dbReference>
<dbReference type="STRING" id="1075402.AN216_13270"/>
<protein>
    <submittedName>
        <fullName evidence="2">Sialic acid transporter</fullName>
    </submittedName>
</protein>
<organism evidence="2 3">
    <name type="scientific">Streptomyces oceani</name>
    <dbReference type="NCBI Taxonomy" id="1075402"/>
    <lineage>
        <taxon>Bacteria</taxon>
        <taxon>Bacillati</taxon>
        <taxon>Actinomycetota</taxon>
        <taxon>Actinomycetes</taxon>
        <taxon>Kitasatosporales</taxon>
        <taxon>Streptomycetaceae</taxon>
        <taxon>Streptomyces</taxon>
    </lineage>
</organism>
<keyword evidence="3" id="KW-1185">Reference proteome</keyword>
<dbReference type="Gene3D" id="2.40.30.10">
    <property type="entry name" value="Translation factors"/>
    <property type="match status" value="1"/>
</dbReference>
<dbReference type="Proteomes" id="UP000176101">
    <property type="component" value="Unassembled WGS sequence"/>
</dbReference>
<accession>A0A1E7KGU1</accession>
<dbReference type="InterPro" id="IPR007037">
    <property type="entry name" value="SIP_rossman_dom"/>
</dbReference>
<dbReference type="InterPro" id="IPR017938">
    <property type="entry name" value="Riboflavin_synthase-like_b-brl"/>
</dbReference>
<dbReference type="PANTHER" id="PTHR30157:SF0">
    <property type="entry name" value="NADPH-DEPENDENT FERRIC-CHELATE REDUCTASE"/>
    <property type="match status" value="1"/>
</dbReference>
<sequence>MSIAAPEAPALPFAFFELSVVRSRLVSPSMMRVTLGGARLSDFVSGGRDQRVKLFLPHPHQSAPVVPTECGADWFPAWRAMDAGERAVMRSYTVRELRREPDELDIDFVLHGLDSESAGSAGGIRSAAGTTCAAGPAARWAAHARPGDRVTVFAPTVRDNAAVDFRPPDGTDWVLLSADETALPAVAGILDWLPAGTPVKALLEVPHAADKQPLPSAANTDVTWLVRDEAPTGVARGQVALDALRAAELPAGARPYAWIAGEAGTVKTLRRHLVQERGFDRKAVKFTGYWRLGSAEEQLVEEAVAGNPVNPVNEGD</sequence>
<feature type="domain" description="FAD-binding FR-type" evidence="1">
    <location>
        <begin position="13"/>
        <end position="168"/>
    </location>
</feature>
<comment type="caution">
    <text evidence="2">The sequence shown here is derived from an EMBL/GenBank/DDBJ whole genome shotgun (WGS) entry which is preliminary data.</text>
</comment>
<evidence type="ECO:0000259" key="1">
    <source>
        <dbReference type="PROSITE" id="PS51384"/>
    </source>
</evidence>
<dbReference type="RefSeq" id="WP_070196871.1">
    <property type="nucleotide sequence ID" value="NZ_LJGU01000124.1"/>
</dbReference>
<dbReference type="Pfam" id="PF04954">
    <property type="entry name" value="SIP"/>
    <property type="match status" value="1"/>
</dbReference>
<dbReference type="InterPro" id="IPR013113">
    <property type="entry name" value="SIP_FAD-bd"/>
</dbReference>
<dbReference type="InterPro" id="IPR039261">
    <property type="entry name" value="FNR_nucleotide-bd"/>
</dbReference>
<dbReference type="OrthoDB" id="3291337at2"/>
<proteinExistence type="predicted"/>
<dbReference type="GO" id="GO:0016491">
    <property type="term" value="F:oxidoreductase activity"/>
    <property type="evidence" value="ECO:0007669"/>
    <property type="project" value="InterPro"/>
</dbReference>